<protein>
    <submittedName>
        <fullName evidence="1">Uncharacterized protein</fullName>
    </submittedName>
</protein>
<dbReference type="EMBL" id="LUGG01000019">
    <property type="protein sequence ID" value="OBZ68914.1"/>
    <property type="molecule type" value="Genomic_DNA"/>
</dbReference>
<name>A0A1C7M1H2_GRIFR</name>
<sequence length="181" mass="20487">MNQGYQESESSSHKYRSDTDLEVVDQASLQWPPPEERASKDFQHQYPTHLERKYAEIIHAFRDVVRAVDNLPGNEWCFLRREQVQLGKVVTVHHRIPSARGPVPCDLALIRFLEQPPQSRARATIEQGRPDNNPVYRGFVTTACSCAGRQLKNSGAEAVGVVSVTMSLRLSPWTQMLDVCT</sequence>
<evidence type="ECO:0000313" key="2">
    <source>
        <dbReference type="Proteomes" id="UP000092993"/>
    </source>
</evidence>
<dbReference type="AlphaFoldDB" id="A0A1C7M1H2"/>
<evidence type="ECO:0000313" key="1">
    <source>
        <dbReference type="EMBL" id="OBZ68914.1"/>
    </source>
</evidence>
<reference evidence="1 2" key="1">
    <citation type="submission" date="2016-03" db="EMBL/GenBank/DDBJ databases">
        <title>Whole genome sequencing of Grifola frondosa 9006-11.</title>
        <authorList>
            <person name="Min B."/>
            <person name="Park H."/>
            <person name="Kim J.-G."/>
            <person name="Cho H."/>
            <person name="Oh Y.-L."/>
            <person name="Kong W.-S."/>
            <person name="Choi I.-G."/>
        </authorList>
    </citation>
    <scope>NUCLEOTIDE SEQUENCE [LARGE SCALE GENOMIC DNA]</scope>
    <source>
        <strain evidence="1 2">9006-11</strain>
    </source>
</reference>
<accession>A0A1C7M1H2</accession>
<comment type="caution">
    <text evidence="1">The sequence shown here is derived from an EMBL/GenBank/DDBJ whole genome shotgun (WGS) entry which is preliminary data.</text>
</comment>
<gene>
    <name evidence="1" type="ORF">A0H81_11335</name>
</gene>
<dbReference type="Proteomes" id="UP000092993">
    <property type="component" value="Unassembled WGS sequence"/>
</dbReference>
<organism evidence="1 2">
    <name type="scientific">Grifola frondosa</name>
    <name type="common">Maitake</name>
    <name type="synonym">Polyporus frondosus</name>
    <dbReference type="NCBI Taxonomy" id="5627"/>
    <lineage>
        <taxon>Eukaryota</taxon>
        <taxon>Fungi</taxon>
        <taxon>Dikarya</taxon>
        <taxon>Basidiomycota</taxon>
        <taxon>Agaricomycotina</taxon>
        <taxon>Agaricomycetes</taxon>
        <taxon>Polyporales</taxon>
        <taxon>Grifolaceae</taxon>
        <taxon>Grifola</taxon>
    </lineage>
</organism>
<proteinExistence type="predicted"/>
<keyword evidence="2" id="KW-1185">Reference proteome</keyword>